<feature type="compositionally biased region" description="Polar residues" evidence="2">
    <location>
        <begin position="51"/>
        <end position="66"/>
    </location>
</feature>
<gene>
    <name evidence="4" type="ORF">BN1211_3530</name>
</gene>
<evidence type="ECO:0000256" key="1">
    <source>
        <dbReference type="SAM" id="Coils"/>
    </source>
</evidence>
<feature type="coiled-coil region" evidence="1">
    <location>
        <begin position="402"/>
        <end position="468"/>
    </location>
</feature>
<evidence type="ECO:0000313" key="5">
    <source>
        <dbReference type="Proteomes" id="UP000038830"/>
    </source>
</evidence>
<dbReference type="EMBL" id="CDQK01000004">
    <property type="protein sequence ID" value="CEP23033.1"/>
    <property type="molecule type" value="Genomic_DNA"/>
</dbReference>
<accession>A0A0H5C4W3</accession>
<dbReference type="Gene3D" id="2.60.200.20">
    <property type="match status" value="1"/>
</dbReference>
<keyword evidence="1" id="KW-0175">Coiled coil</keyword>
<evidence type="ECO:0000313" key="4">
    <source>
        <dbReference type="EMBL" id="CEP23033.1"/>
    </source>
</evidence>
<reference evidence="5" key="1">
    <citation type="journal article" date="2015" name="J. Biotechnol.">
        <title>The structure of the Cyberlindnera jadinii genome and its relation to Candida utilis analyzed by the occurrence of single nucleotide polymorphisms.</title>
        <authorList>
            <person name="Rupp O."/>
            <person name="Brinkrolf K."/>
            <person name="Buerth C."/>
            <person name="Kunigo M."/>
            <person name="Schneider J."/>
            <person name="Jaenicke S."/>
            <person name="Goesmann A."/>
            <person name="Puehler A."/>
            <person name="Jaeger K.-E."/>
            <person name="Ernst J.F."/>
        </authorList>
    </citation>
    <scope>NUCLEOTIDE SEQUENCE [LARGE SCALE GENOMIC DNA]</scope>
    <source>
        <strain evidence="5">ATCC 18201 / CBS 1600 / BCRC 20928 / JCM 3617 / NBRC 0987 / NRRL Y-1542</strain>
    </source>
</reference>
<protein>
    <recommendedName>
        <fullName evidence="3">FHA domain-containing protein</fullName>
    </recommendedName>
</protein>
<evidence type="ECO:0000256" key="2">
    <source>
        <dbReference type="SAM" id="MobiDB-lite"/>
    </source>
</evidence>
<feature type="compositionally biased region" description="Low complexity" evidence="2">
    <location>
        <begin position="17"/>
        <end position="27"/>
    </location>
</feature>
<dbReference type="SUPFAM" id="SSF49879">
    <property type="entry name" value="SMAD/FHA domain"/>
    <property type="match status" value="1"/>
</dbReference>
<proteinExistence type="predicted"/>
<dbReference type="InterPro" id="IPR051176">
    <property type="entry name" value="Cent_Immune-Sig_Mod"/>
</dbReference>
<dbReference type="Pfam" id="PF00498">
    <property type="entry name" value="FHA"/>
    <property type="match status" value="1"/>
</dbReference>
<dbReference type="Proteomes" id="UP000038830">
    <property type="component" value="Unassembled WGS sequence"/>
</dbReference>
<dbReference type="PANTHER" id="PTHR15715">
    <property type="entry name" value="CENTROSOMAL PROTEIN OF 170 KDA"/>
    <property type="match status" value="1"/>
</dbReference>
<feature type="region of interest" description="Disordered" evidence="2">
    <location>
        <begin position="50"/>
        <end position="80"/>
    </location>
</feature>
<feature type="coiled-coil region" evidence="1">
    <location>
        <begin position="342"/>
        <end position="369"/>
    </location>
</feature>
<name>A0A0H5C4W3_CYBJN</name>
<dbReference type="InterPro" id="IPR008984">
    <property type="entry name" value="SMAD_FHA_dom_sf"/>
</dbReference>
<dbReference type="InterPro" id="IPR000253">
    <property type="entry name" value="FHA_dom"/>
</dbReference>
<feature type="region of interest" description="Disordered" evidence="2">
    <location>
        <begin position="1"/>
        <end position="38"/>
    </location>
</feature>
<dbReference type="PROSITE" id="PS50006">
    <property type="entry name" value="FHA_DOMAIN"/>
    <property type="match status" value="1"/>
</dbReference>
<feature type="domain" description="FHA" evidence="3">
    <location>
        <begin position="125"/>
        <end position="181"/>
    </location>
</feature>
<dbReference type="AlphaFoldDB" id="A0A0H5C4W3"/>
<dbReference type="PANTHER" id="PTHR15715:SF37">
    <property type="entry name" value="LD47843P"/>
    <property type="match status" value="1"/>
</dbReference>
<evidence type="ECO:0000259" key="3">
    <source>
        <dbReference type="PROSITE" id="PS50006"/>
    </source>
</evidence>
<sequence>MDVQSAAHNRGDLAFQSSHSSSAQSPRSGGGGSTASMSMSLPIRLEPRMNAGSSHAASTGCGSTPTRRARSSSKVFGKGNPLVSTSTQTVDLPKRDHFAHILVFVSLNETFDKKTLTIPQYPQVLKLGRPNNAQKSPSMYNGYFDSRVISREHAELYWKDGKVYLKDCRSANGTFINGQKIVDEVELHKADSVDLGIDIDNETNNKNQLHRKISCKVETILTVPLESTTDLDRVLKEISGGEDPSVPHKSIVDKMDSFDAAVFGDVTRDLEEVALGANHDFLSGIFVNNNIGTSSNLIHSIRLLIAQLHKEKMNNLKLASIQGFLADYERHLHKSKEDSINLGTLEKKVHKLKDKLETYQRDNVELGKTVGLQSDKLEELKSLVQEKDMRIHDLNSIKKREVDVYLDRIEQLQRLLDSKNKELDDVKQSLGLQIDEQTTKLNQLELSLKEKDSKNKLLQEELKLTSSQQVWQRRVLGDMVHLGITVGSLVILTSIVLKFL</sequence>
<organism evidence="4 5">
    <name type="scientific">Cyberlindnera jadinii (strain ATCC 18201 / CBS 1600 / BCRC 20928 / JCM 3617 / NBRC 0987 / NRRL Y-1542)</name>
    <name type="common">Torula yeast</name>
    <name type="synonym">Candida utilis</name>
    <dbReference type="NCBI Taxonomy" id="983966"/>
    <lineage>
        <taxon>Eukaryota</taxon>
        <taxon>Fungi</taxon>
        <taxon>Dikarya</taxon>
        <taxon>Ascomycota</taxon>
        <taxon>Saccharomycotina</taxon>
        <taxon>Saccharomycetes</taxon>
        <taxon>Phaffomycetales</taxon>
        <taxon>Phaffomycetaceae</taxon>
        <taxon>Cyberlindnera</taxon>
    </lineage>
</organism>
<dbReference type="SMART" id="SM00240">
    <property type="entry name" value="FHA"/>
    <property type="match status" value="1"/>
</dbReference>